<comment type="cofactor">
    <cofactor evidence="1">
        <name>Ni(2+)</name>
        <dbReference type="ChEBI" id="CHEBI:49786"/>
    </cofactor>
</comment>
<feature type="binding site" evidence="1">
    <location>
        <position position="61"/>
    </location>
    <ligand>
        <name>Ni(2+)</name>
        <dbReference type="ChEBI" id="CHEBI:49786"/>
    </ligand>
</feature>
<evidence type="ECO:0000313" key="2">
    <source>
        <dbReference type="EMBL" id="CFX28068.1"/>
    </source>
</evidence>
<dbReference type="PANTHER" id="PTHR42958">
    <property type="entry name" value="HYDROGENASE-2 LARGE CHAIN"/>
    <property type="match status" value="1"/>
</dbReference>
<name>A0A0E4GAZ9_9FIRM</name>
<dbReference type="GO" id="GO:0016151">
    <property type="term" value="F:nickel cation binding"/>
    <property type="evidence" value="ECO:0007669"/>
    <property type="project" value="InterPro"/>
</dbReference>
<dbReference type="PANTHER" id="PTHR42958:SF2">
    <property type="entry name" value="UPTAKE HYDROGENASE LARGE SUBUNIT"/>
    <property type="match status" value="1"/>
</dbReference>
<dbReference type="InterPro" id="IPR050867">
    <property type="entry name" value="NiFe/NiFeSe_hydrgnase_LSU"/>
</dbReference>
<dbReference type="Proteomes" id="UP000045545">
    <property type="component" value="Unassembled WGS sequence"/>
</dbReference>
<dbReference type="RefSeq" id="WP_242847487.1">
    <property type="nucleotide sequence ID" value="NZ_CGIH01000013.1"/>
</dbReference>
<protein>
    <submittedName>
        <fullName evidence="2">Nickel-dependent hydrogenase, large subunit</fullName>
    </submittedName>
</protein>
<dbReference type="Gene3D" id="1.10.645.10">
    <property type="entry name" value="Cytochrome-c3 Hydrogenase, chain B"/>
    <property type="match status" value="1"/>
</dbReference>
<keyword evidence="1" id="KW-0533">Nickel</keyword>
<keyword evidence="3" id="KW-1185">Reference proteome</keyword>
<accession>A0A0E4GAZ9</accession>
<keyword evidence="1" id="KW-0460">Magnesium</keyword>
<dbReference type="InterPro" id="IPR001501">
    <property type="entry name" value="Ni-dep_hyd_lsu"/>
</dbReference>
<evidence type="ECO:0000313" key="3">
    <source>
        <dbReference type="Proteomes" id="UP000045545"/>
    </source>
</evidence>
<sequence>MAERVVIDPVTRIEGHLKVEVQVEAGSVVDAHASGMLFRGLELIMRGRDPRDAMQIMQRVCGV</sequence>
<evidence type="ECO:0000256" key="1">
    <source>
        <dbReference type="PIRSR" id="PIRSR601501-1"/>
    </source>
</evidence>
<dbReference type="InterPro" id="IPR029014">
    <property type="entry name" value="NiFe-Hase_large"/>
</dbReference>
<dbReference type="SUPFAM" id="SSF56762">
    <property type="entry name" value="HydB/Nqo4-like"/>
    <property type="match status" value="1"/>
</dbReference>
<dbReference type="AlphaFoldDB" id="A0A0E4GAZ9"/>
<dbReference type="EMBL" id="CGIH01000013">
    <property type="protein sequence ID" value="CFX28068.1"/>
    <property type="molecule type" value="Genomic_DNA"/>
</dbReference>
<feature type="binding site" evidence="1">
    <location>
        <position position="42"/>
    </location>
    <ligand>
        <name>Mg(2+)</name>
        <dbReference type="ChEBI" id="CHEBI:18420"/>
    </ligand>
</feature>
<gene>
    <name evidence="2" type="ORF">914</name>
</gene>
<organism evidence="2 3">
    <name type="scientific">Syntrophomonas zehnderi OL-4</name>
    <dbReference type="NCBI Taxonomy" id="690567"/>
    <lineage>
        <taxon>Bacteria</taxon>
        <taxon>Bacillati</taxon>
        <taxon>Bacillota</taxon>
        <taxon>Clostridia</taxon>
        <taxon>Eubacteriales</taxon>
        <taxon>Syntrophomonadaceae</taxon>
        <taxon>Syntrophomonas</taxon>
    </lineage>
</organism>
<dbReference type="Pfam" id="PF00374">
    <property type="entry name" value="NiFeSe_Hases"/>
    <property type="match status" value="1"/>
</dbReference>
<keyword evidence="1" id="KW-0479">Metal-binding</keyword>
<proteinExistence type="predicted"/>
<reference evidence="2 3" key="1">
    <citation type="submission" date="2015-03" db="EMBL/GenBank/DDBJ databases">
        <authorList>
            <person name="Murphy D."/>
        </authorList>
    </citation>
    <scope>NUCLEOTIDE SEQUENCE [LARGE SCALE GENOMIC DNA]</scope>
    <source>
        <strain evidence="2 3">OL-4</strain>
    </source>
</reference>
<dbReference type="STRING" id="690567.914"/>